<protein>
    <submittedName>
        <fullName evidence="4">Acetyltransferase</fullName>
    </submittedName>
</protein>
<dbReference type="PANTHER" id="PTHR43800:SF1">
    <property type="entry name" value="PEPTIDYL-LYSINE N-ACETYLTRANSFERASE YJAB"/>
    <property type="match status" value="1"/>
</dbReference>
<dbReference type="PANTHER" id="PTHR43800">
    <property type="entry name" value="PEPTIDYL-LYSINE N-ACETYLTRANSFERASE YJAB"/>
    <property type="match status" value="1"/>
</dbReference>
<evidence type="ECO:0000259" key="3">
    <source>
        <dbReference type="PROSITE" id="PS51186"/>
    </source>
</evidence>
<dbReference type="SUPFAM" id="SSF55729">
    <property type="entry name" value="Acyl-CoA N-acyltransferases (Nat)"/>
    <property type="match status" value="1"/>
</dbReference>
<keyword evidence="2" id="KW-0012">Acyltransferase</keyword>
<dbReference type="InterPro" id="IPR000182">
    <property type="entry name" value="GNAT_dom"/>
</dbReference>
<dbReference type="InterPro" id="IPR016181">
    <property type="entry name" value="Acyl_CoA_acyltransferase"/>
</dbReference>
<keyword evidence="1 4" id="KW-0808">Transferase</keyword>
<reference evidence="4 5" key="1">
    <citation type="journal article" date="2015" name="Genome Announc.">
        <title>Expanding the biotechnology potential of lactobacilli through comparative genomics of 213 strains and associated genera.</title>
        <authorList>
            <person name="Sun Z."/>
            <person name="Harris H.M."/>
            <person name="McCann A."/>
            <person name="Guo C."/>
            <person name="Argimon S."/>
            <person name="Zhang W."/>
            <person name="Yang X."/>
            <person name="Jeffery I.B."/>
            <person name="Cooney J.C."/>
            <person name="Kagawa T.F."/>
            <person name="Liu W."/>
            <person name="Song Y."/>
            <person name="Salvetti E."/>
            <person name="Wrobel A."/>
            <person name="Rasinkangas P."/>
            <person name="Parkhill J."/>
            <person name="Rea M.C."/>
            <person name="O'Sullivan O."/>
            <person name="Ritari J."/>
            <person name="Douillard F.P."/>
            <person name="Paul Ross R."/>
            <person name="Yang R."/>
            <person name="Briner A.E."/>
            <person name="Felis G.E."/>
            <person name="de Vos W.M."/>
            <person name="Barrangou R."/>
            <person name="Klaenhammer T.R."/>
            <person name="Caufield P.W."/>
            <person name="Cui Y."/>
            <person name="Zhang H."/>
            <person name="O'Toole P.W."/>
        </authorList>
    </citation>
    <scope>NUCLEOTIDE SEQUENCE [LARGE SCALE GENOMIC DNA]</scope>
    <source>
        <strain evidence="4 5">DSM 16698</strain>
    </source>
</reference>
<evidence type="ECO:0000313" key="4">
    <source>
        <dbReference type="EMBL" id="KRN92693.1"/>
    </source>
</evidence>
<dbReference type="EMBL" id="JQBQ01000005">
    <property type="protein sequence ID" value="KRN92693.1"/>
    <property type="molecule type" value="Genomic_DNA"/>
</dbReference>
<dbReference type="Gene3D" id="3.40.630.30">
    <property type="match status" value="1"/>
</dbReference>
<dbReference type="Proteomes" id="UP000051529">
    <property type="component" value="Unassembled WGS sequence"/>
</dbReference>
<dbReference type="PROSITE" id="PS51186">
    <property type="entry name" value="GNAT"/>
    <property type="match status" value="1"/>
</dbReference>
<evidence type="ECO:0000313" key="5">
    <source>
        <dbReference type="Proteomes" id="UP000051529"/>
    </source>
</evidence>
<dbReference type="Pfam" id="PF13508">
    <property type="entry name" value="Acetyltransf_7"/>
    <property type="match status" value="1"/>
</dbReference>
<organism evidence="4 5">
    <name type="scientific">Lactobacillus amylovorus subsp. animalium DSM 16698</name>
    <dbReference type="NCBI Taxonomy" id="695563"/>
    <lineage>
        <taxon>Bacteria</taxon>
        <taxon>Bacillati</taxon>
        <taxon>Bacillota</taxon>
        <taxon>Bacilli</taxon>
        <taxon>Lactobacillales</taxon>
        <taxon>Lactobacillaceae</taxon>
        <taxon>Lactobacillus</taxon>
        <taxon>Lactobacillus amylovorus subsp. animalium</taxon>
    </lineage>
</organism>
<dbReference type="PATRIC" id="fig|695563.3.peg.1472"/>
<dbReference type="GO" id="GO:0016747">
    <property type="term" value="F:acyltransferase activity, transferring groups other than amino-acyl groups"/>
    <property type="evidence" value="ECO:0007669"/>
    <property type="project" value="InterPro"/>
</dbReference>
<proteinExistence type="predicted"/>
<evidence type="ECO:0000256" key="2">
    <source>
        <dbReference type="ARBA" id="ARBA00023315"/>
    </source>
</evidence>
<dbReference type="RefSeq" id="WP_056985094.1">
    <property type="nucleotide sequence ID" value="NZ_JQBQ01000005.1"/>
</dbReference>
<name>A0A0R2KYM7_LACAM</name>
<dbReference type="CDD" id="cd04301">
    <property type="entry name" value="NAT_SF"/>
    <property type="match status" value="1"/>
</dbReference>
<evidence type="ECO:0000256" key="1">
    <source>
        <dbReference type="ARBA" id="ARBA00022679"/>
    </source>
</evidence>
<accession>A0A0R2KYM7</accession>
<gene>
    <name evidence="4" type="ORF">IV44_GL001408</name>
</gene>
<comment type="caution">
    <text evidence="4">The sequence shown here is derived from an EMBL/GenBank/DDBJ whole genome shotgun (WGS) entry which is preliminary data.</text>
</comment>
<dbReference type="AlphaFoldDB" id="A0A0R2KYM7"/>
<sequence length="150" mass="17666">MTFQIFLYQQKYFNQLCQVMDKGRMQELKNENLEAVFVSLRNAPYLDYFLSCRIYIAVERQKLVGFVGAKPHHLEFLYVDPDKQGQGIGTALMKRVLLDLNRPVQLDVFTHNLKAKRLYQKFGFQVIDSVTEKWSDAYPVDFSQDKMKLN</sequence>
<feature type="domain" description="N-acetyltransferase" evidence="3">
    <location>
        <begin position="12"/>
        <end position="145"/>
    </location>
</feature>